<name>A0A5E4TDY3_9BURK</name>
<evidence type="ECO:0000256" key="1">
    <source>
        <dbReference type="SAM" id="MobiDB-lite"/>
    </source>
</evidence>
<keyword evidence="3" id="KW-1185">Reference proteome</keyword>
<dbReference type="AlphaFoldDB" id="A0A5E4TDY3"/>
<evidence type="ECO:0000313" key="2">
    <source>
        <dbReference type="EMBL" id="VVD84319.1"/>
    </source>
</evidence>
<feature type="region of interest" description="Disordered" evidence="1">
    <location>
        <begin position="1"/>
        <end position="20"/>
    </location>
</feature>
<protein>
    <submittedName>
        <fullName evidence="2">Uncharacterized protein</fullName>
    </submittedName>
</protein>
<accession>A0A5E4TDY3</accession>
<dbReference type="Proteomes" id="UP000366945">
    <property type="component" value="Unassembled WGS sequence"/>
</dbReference>
<proteinExistence type="predicted"/>
<dbReference type="EMBL" id="CABPSK010000001">
    <property type="protein sequence ID" value="VVD84319.1"/>
    <property type="molecule type" value="Genomic_DNA"/>
</dbReference>
<reference evidence="2 3" key="1">
    <citation type="submission" date="2019-08" db="EMBL/GenBank/DDBJ databases">
        <authorList>
            <person name="Peeters C."/>
        </authorList>
    </citation>
    <scope>NUCLEOTIDE SEQUENCE [LARGE SCALE GENOMIC DNA]</scope>
    <source>
        <strain evidence="2 3">LMG 31114</strain>
    </source>
</reference>
<sequence>MEAMNARQASHQRPRVGTRRSIAGTPATQRGLCGAAFARDVRKCLQAGRGDVPVSFPVRFPQTIQEARHLLMADLREVMRQVSSPNRWQAHGAPKIETVTVLLNTVDAEVCRLGDVTDPASLLGKVLGGTTPSVREQFGRMGHLTPTAKALFDELVCMQAATHGLRYALQCRSLDWRGAPNACLTPAGSSVWIAQHAAIDGVKMSRQAMLMAFAAGQRRKDERLSASFNGIANAHRQLAAICEQSADAMEFIRDDARRREWQSRISTDL</sequence>
<evidence type="ECO:0000313" key="3">
    <source>
        <dbReference type="Proteomes" id="UP000366945"/>
    </source>
</evidence>
<organism evidence="2 3">
    <name type="scientific">Pandoraea pneumonica</name>
    <dbReference type="NCBI Taxonomy" id="2508299"/>
    <lineage>
        <taxon>Bacteria</taxon>
        <taxon>Pseudomonadati</taxon>
        <taxon>Pseudomonadota</taxon>
        <taxon>Betaproteobacteria</taxon>
        <taxon>Burkholderiales</taxon>
        <taxon>Burkholderiaceae</taxon>
        <taxon>Pandoraea</taxon>
    </lineage>
</organism>
<gene>
    <name evidence="2" type="ORF">PPN31114_01312</name>
</gene>